<name>A0ABD0NB47_CIRMR</name>
<protein>
    <submittedName>
        <fullName evidence="1">Uncharacterized protein</fullName>
    </submittedName>
</protein>
<proteinExistence type="predicted"/>
<dbReference type="AlphaFoldDB" id="A0ABD0NB47"/>
<reference evidence="1 2" key="1">
    <citation type="submission" date="2024-05" db="EMBL/GenBank/DDBJ databases">
        <title>Genome sequencing and assembly of Indian major carp, Cirrhinus mrigala (Hamilton, 1822).</title>
        <authorList>
            <person name="Mohindra V."/>
            <person name="Chowdhury L.M."/>
            <person name="Lal K."/>
            <person name="Jena J.K."/>
        </authorList>
    </citation>
    <scope>NUCLEOTIDE SEQUENCE [LARGE SCALE GENOMIC DNA]</scope>
    <source>
        <strain evidence="1">CM1030</strain>
        <tissue evidence="1">Blood</tissue>
    </source>
</reference>
<dbReference type="EMBL" id="JAMKFB020000023">
    <property type="protein sequence ID" value="KAL0158441.1"/>
    <property type="molecule type" value="Genomic_DNA"/>
</dbReference>
<comment type="caution">
    <text evidence="1">The sequence shown here is derived from an EMBL/GenBank/DDBJ whole genome shotgun (WGS) entry which is preliminary data.</text>
</comment>
<accession>A0ABD0NB47</accession>
<keyword evidence="2" id="KW-1185">Reference proteome</keyword>
<feature type="non-terminal residue" evidence="1">
    <location>
        <position position="63"/>
    </location>
</feature>
<organism evidence="1 2">
    <name type="scientific">Cirrhinus mrigala</name>
    <name type="common">Mrigala</name>
    <dbReference type="NCBI Taxonomy" id="683832"/>
    <lineage>
        <taxon>Eukaryota</taxon>
        <taxon>Metazoa</taxon>
        <taxon>Chordata</taxon>
        <taxon>Craniata</taxon>
        <taxon>Vertebrata</taxon>
        <taxon>Euteleostomi</taxon>
        <taxon>Actinopterygii</taxon>
        <taxon>Neopterygii</taxon>
        <taxon>Teleostei</taxon>
        <taxon>Ostariophysi</taxon>
        <taxon>Cypriniformes</taxon>
        <taxon>Cyprinidae</taxon>
        <taxon>Labeoninae</taxon>
        <taxon>Labeonini</taxon>
        <taxon>Cirrhinus</taxon>
    </lineage>
</organism>
<evidence type="ECO:0000313" key="1">
    <source>
        <dbReference type="EMBL" id="KAL0158441.1"/>
    </source>
</evidence>
<gene>
    <name evidence="1" type="ORF">M9458_046517</name>
</gene>
<evidence type="ECO:0000313" key="2">
    <source>
        <dbReference type="Proteomes" id="UP001529510"/>
    </source>
</evidence>
<dbReference type="Proteomes" id="UP001529510">
    <property type="component" value="Unassembled WGS sequence"/>
</dbReference>
<sequence>MNYLFLKECVEQSPVAPFQQQWLDAMLARVPHRLRQGPGRQELLEDICKEVSETYLRVMTKHR</sequence>